<reference evidence="2 3" key="1">
    <citation type="submission" date="2014-04" db="EMBL/GenBank/DDBJ databases">
        <authorList>
            <consortium name="International Citrus Genome Consortium"/>
            <person name="Gmitter F."/>
            <person name="Chen C."/>
            <person name="Farmerie W."/>
            <person name="Harkins T."/>
            <person name="Desany B."/>
            <person name="Mohiuddin M."/>
            <person name="Kodira C."/>
            <person name="Borodovsky M."/>
            <person name="Lomsadze A."/>
            <person name="Burns P."/>
            <person name="Jenkins J."/>
            <person name="Prochnik S."/>
            <person name="Shu S."/>
            <person name="Chapman J."/>
            <person name="Pitluck S."/>
            <person name="Schmutz J."/>
            <person name="Rokhsar D."/>
        </authorList>
    </citation>
    <scope>NUCLEOTIDE SEQUENCE</scope>
</reference>
<dbReference type="Proteomes" id="UP000027120">
    <property type="component" value="Unassembled WGS sequence"/>
</dbReference>
<feature type="compositionally biased region" description="Polar residues" evidence="1">
    <location>
        <begin position="22"/>
        <end position="33"/>
    </location>
</feature>
<dbReference type="EMBL" id="KK784971">
    <property type="protein sequence ID" value="KDO56613.1"/>
    <property type="molecule type" value="Genomic_DNA"/>
</dbReference>
<dbReference type="PANTHER" id="PTHR33924:SF1">
    <property type="entry name" value="DNA-DIRECTED RNA POLYMERASE SUBUNIT BETA"/>
    <property type="match status" value="1"/>
</dbReference>
<protein>
    <submittedName>
        <fullName evidence="2">Uncharacterized protein</fullName>
    </submittedName>
</protein>
<name>A0A067END7_CITSI</name>
<dbReference type="PANTHER" id="PTHR33924">
    <property type="entry name" value="CATION-TRANSPORTING ATPASE"/>
    <property type="match status" value="1"/>
</dbReference>
<dbReference type="EMBL" id="KK784971">
    <property type="protein sequence ID" value="KDO56614.1"/>
    <property type="molecule type" value="Genomic_DNA"/>
</dbReference>
<dbReference type="AlphaFoldDB" id="A0A067END7"/>
<dbReference type="STRING" id="2711.A0A067END7"/>
<sequence>MSGDNFTDGLKKTRPVLGDMTNLPSKRGFSSISGDGFAKNKENESGNSAFAKKICLQVENLVKEMSGKGKSEVDGSEKISSLLQNKQCRGALPSSGRENVVSVVSKAKDKSNEMPDLGVTIAHNFMEHGDALRDNCLSSVSIRMCSKKDIDGERVGSDTTGDDVGDEELVAKQVCNDKDVGAGRLVSSKFGSIEWSRLPKSQGSRSFELERCSVLKDDGCANLSAGSDLLKDCSCSFCSKAAYIWADLHYQDIKGRIAVVKKSQRDASFLVQKWGRAKDSEIPDHGNSNKSTKLESELMSKWRSLFLHMEGIFGHESNELQAGYVSLKDLRENCKMDLERTTGMPSDNQ</sequence>
<evidence type="ECO:0000256" key="1">
    <source>
        <dbReference type="SAM" id="MobiDB-lite"/>
    </source>
</evidence>
<accession>A0A067END7</accession>
<dbReference type="eggNOG" id="ENOG502RXYB">
    <property type="taxonomic scope" value="Eukaryota"/>
</dbReference>
<dbReference type="PaxDb" id="2711-XP_006464215.1"/>
<evidence type="ECO:0000313" key="2">
    <source>
        <dbReference type="EMBL" id="KDO56613.1"/>
    </source>
</evidence>
<gene>
    <name evidence="2" type="ORF">CISIN_1g018845mg</name>
</gene>
<proteinExistence type="predicted"/>
<organism evidence="2 3">
    <name type="scientific">Citrus sinensis</name>
    <name type="common">Sweet orange</name>
    <name type="synonym">Citrus aurantium var. sinensis</name>
    <dbReference type="NCBI Taxonomy" id="2711"/>
    <lineage>
        <taxon>Eukaryota</taxon>
        <taxon>Viridiplantae</taxon>
        <taxon>Streptophyta</taxon>
        <taxon>Embryophyta</taxon>
        <taxon>Tracheophyta</taxon>
        <taxon>Spermatophyta</taxon>
        <taxon>Magnoliopsida</taxon>
        <taxon>eudicotyledons</taxon>
        <taxon>Gunneridae</taxon>
        <taxon>Pentapetalae</taxon>
        <taxon>rosids</taxon>
        <taxon>malvids</taxon>
        <taxon>Sapindales</taxon>
        <taxon>Rutaceae</taxon>
        <taxon>Aurantioideae</taxon>
        <taxon>Citrus</taxon>
    </lineage>
</organism>
<keyword evidence="3" id="KW-1185">Reference proteome</keyword>
<feature type="region of interest" description="Disordered" evidence="1">
    <location>
        <begin position="1"/>
        <end position="43"/>
    </location>
</feature>
<dbReference type="SMR" id="A0A067END7"/>
<evidence type="ECO:0000313" key="3">
    <source>
        <dbReference type="Proteomes" id="UP000027120"/>
    </source>
</evidence>